<keyword evidence="3" id="KW-1185">Reference proteome</keyword>
<name>A0A2P5FTG7_TREOI</name>
<organism evidence="2 3">
    <name type="scientific">Trema orientale</name>
    <name type="common">Charcoal tree</name>
    <name type="synonym">Celtis orientalis</name>
    <dbReference type="NCBI Taxonomy" id="63057"/>
    <lineage>
        <taxon>Eukaryota</taxon>
        <taxon>Viridiplantae</taxon>
        <taxon>Streptophyta</taxon>
        <taxon>Embryophyta</taxon>
        <taxon>Tracheophyta</taxon>
        <taxon>Spermatophyta</taxon>
        <taxon>Magnoliopsida</taxon>
        <taxon>eudicotyledons</taxon>
        <taxon>Gunneridae</taxon>
        <taxon>Pentapetalae</taxon>
        <taxon>rosids</taxon>
        <taxon>fabids</taxon>
        <taxon>Rosales</taxon>
        <taxon>Cannabaceae</taxon>
        <taxon>Trema</taxon>
    </lineage>
</organism>
<comment type="caution">
    <text evidence="2">The sequence shown here is derived from an EMBL/GenBank/DDBJ whole genome shotgun (WGS) entry which is preliminary data.</text>
</comment>
<accession>A0A2P5FTG7</accession>
<dbReference type="AlphaFoldDB" id="A0A2P5FTG7"/>
<protein>
    <submittedName>
        <fullName evidence="2">Uncharacterized protein</fullName>
    </submittedName>
</protein>
<dbReference type="EMBL" id="JXTC01000010">
    <property type="protein sequence ID" value="POO01081.1"/>
    <property type="molecule type" value="Genomic_DNA"/>
</dbReference>
<dbReference type="Proteomes" id="UP000237000">
    <property type="component" value="Unassembled WGS sequence"/>
</dbReference>
<feature type="region of interest" description="Disordered" evidence="1">
    <location>
        <begin position="58"/>
        <end position="77"/>
    </location>
</feature>
<dbReference type="InParanoid" id="A0A2P5FTG7"/>
<sequence>MAPVVQCTGKQFIYRLLCISESRQRATNTTLMKGAPSNEENQVNLSSIEVLFQGVRSGSVNNQESESEGPRPKFVNDQGSESEVFLYFYLLESEYTNIFIFI</sequence>
<dbReference type="OrthoDB" id="10447585at2759"/>
<evidence type="ECO:0000313" key="2">
    <source>
        <dbReference type="EMBL" id="POO01081.1"/>
    </source>
</evidence>
<evidence type="ECO:0000313" key="3">
    <source>
        <dbReference type="Proteomes" id="UP000237000"/>
    </source>
</evidence>
<gene>
    <name evidence="2" type="ORF">TorRG33x02_032640</name>
</gene>
<evidence type="ECO:0000256" key="1">
    <source>
        <dbReference type="SAM" id="MobiDB-lite"/>
    </source>
</evidence>
<reference evidence="3" key="1">
    <citation type="submission" date="2016-06" db="EMBL/GenBank/DDBJ databases">
        <title>Parallel loss of symbiosis genes in relatives of nitrogen-fixing non-legume Parasponia.</title>
        <authorList>
            <person name="Van Velzen R."/>
            <person name="Holmer R."/>
            <person name="Bu F."/>
            <person name="Rutten L."/>
            <person name="Van Zeijl A."/>
            <person name="Liu W."/>
            <person name="Santuari L."/>
            <person name="Cao Q."/>
            <person name="Sharma T."/>
            <person name="Shen D."/>
            <person name="Roswanjaya Y."/>
            <person name="Wardhani T."/>
            <person name="Kalhor M.S."/>
            <person name="Jansen J."/>
            <person name="Van den Hoogen J."/>
            <person name="Gungor B."/>
            <person name="Hartog M."/>
            <person name="Hontelez J."/>
            <person name="Verver J."/>
            <person name="Yang W.-C."/>
            <person name="Schijlen E."/>
            <person name="Repin R."/>
            <person name="Schilthuizen M."/>
            <person name="Schranz E."/>
            <person name="Heidstra R."/>
            <person name="Miyata K."/>
            <person name="Fedorova E."/>
            <person name="Kohlen W."/>
            <person name="Bisseling T."/>
            <person name="Smit S."/>
            <person name="Geurts R."/>
        </authorList>
    </citation>
    <scope>NUCLEOTIDE SEQUENCE [LARGE SCALE GENOMIC DNA]</scope>
    <source>
        <strain evidence="3">cv. RG33-2</strain>
    </source>
</reference>
<proteinExistence type="predicted"/>